<dbReference type="Proteomes" id="UP000028582">
    <property type="component" value="Unassembled WGS sequence"/>
</dbReference>
<organism evidence="1 2">
    <name type="scientific">Phytophthora nicotianae P1976</name>
    <dbReference type="NCBI Taxonomy" id="1317066"/>
    <lineage>
        <taxon>Eukaryota</taxon>
        <taxon>Sar</taxon>
        <taxon>Stramenopiles</taxon>
        <taxon>Oomycota</taxon>
        <taxon>Peronosporomycetes</taxon>
        <taxon>Peronosporales</taxon>
        <taxon>Peronosporaceae</taxon>
        <taxon>Phytophthora</taxon>
    </lineage>
</organism>
<evidence type="ECO:0000313" key="2">
    <source>
        <dbReference type="Proteomes" id="UP000028582"/>
    </source>
</evidence>
<gene>
    <name evidence="1" type="ORF">F444_03896</name>
</gene>
<name>A0A081ASJ7_PHYNI</name>
<proteinExistence type="predicted"/>
<accession>A0A081ASJ7</accession>
<dbReference type="EMBL" id="ANJA01000787">
    <property type="protein sequence ID" value="ETO81858.1"/>
    <property type="molecule type" value="Genomic_DNA"/>
</dbReference>
<sequence length="61" mass="6883">MGSLMNRRLAPRFNARSQSTIHATMKIEHQTRQIDALVVVGPRFNARKRFLAISMGSLGLM</sequence>
<dbReference type="AlphaFoldDB" id="A0A081ASJ7"/>
<reference evidence="1 2" key="1">
    <citation type="submission" date="2013-11" db="EMBL/GenBank/DDBJ databases">
        <title>The Genome Sequence of Phytophthora parasitica P1976.</title>
        <authorList>
            <consortium name="The Broad Institute Genomics Platform"/>
            <person name="Russ C."/>
            <person name="Tyler B."/>
            <person name="Panabieres F."/>
            <person name="Shan W."/>
            <person name="Tripathy S."/>
            <person name="Grunwald N."/>
            <person name="Machado M."/>
            <person name="Johnson C.S."/>
            <person name="Walker B."/>
            <person name="Young S."/>
            <person name="Zeng Q."/>
            <person name="Gargeya S."/>
            <person name="Fitzgerald M."/>
            <person name="Haas B."/>
            <person name="Abouelleil A."/>
            <person name="Allen A.W."/>
            <person name="Alvarado L."/>
            <person name="Arachchi H.M."/>
            <person name="Berlin A.M."/>
            <person name="Chapman S.B."/>
            <person name="Gainer-Dewar J."/>
            <person name="Goldberg J."/>
            <person name="Griggs A."/>
            <person name="Gujja S."/>
            <person name="Hansen M."/>
            <person name="Howarth C."/>
            <person name="Imamovic A."/>
            <person name="Ireland A."/>
            <person name="Larimer J."/>
            <person name="McCowan C."/>
            <person name="Murphy C."/>
            <person name="Pearson M."/>
            <person name="Poon T.W."/>
            <person name="Priest M."/>
            <person name="Roberts A."/>
            <person name="Saif S."/>
            <person name="Shea T."/>
            <person name="Sisk P."/>
            <person name="Sykes S."/>
            <person name="Wortman J."/>
            <person name="Nusbaum C."/>
            <person name="Birren B."/>
        </authorList>
    </citation>
    <scope>NUCLEOTIDE SEQUENCE [LARGE SCALE GENOMIC DNA]</scope>
    <source>
        <strain evidence="1 2">P1976</strain>
    </source>
</reference>
<comment type="caution">
    <text evidence="1">The sequence shown here is derived from an EMBL/GenBank/DDBJ whole genome shotgun (WGS) entry which is preliminary data.</text>
</comment>
<evidence type="ECO:0000313" key="1">
    <source>
        <dbReference type="EMBL" id="ETO81858.1"/>
    </source>
</evidence>
<protein>
    <submittedName>
        <fullName evidence="1">Uncharacterized protein</fullName>
    </submittedName>
</protein>